<feature type="compositionally biased region" description="Basic and acidic residues" evidence="1">
    <location>
        <begin position="155"/>
        <end position="165"/>
    </location>
</feature>
<dbReference type="RefSeq" id="WP_085101333.1">
    <property type="nucleotide sequence ID" value="NZ_FWZU01000003.1"/>
</dbReference>
<dbReference type="OrthoDB" id="9922981at2"/>
<protein>
    <submittedName>
        <fullName evidence="2">Uncharacterized protein</fullName>
    </submittedName>
</protein>
<sequence length="192" mass="21480">MSISAIGSSSFINDKPLDIANIKNSEVNSLYNANSAVSERSTDSLMENLPAGPEPSESELEQKAYLTYLEKYIRSYGAPEELDRSSRKNIEPTLEDEKEKLKKKAKKIFNPDALETVSKTIQDPEKEEKIKVVVSKADEDGNLKITRIMTFGPKDGNKKSEDNKENTISNNVDSEENQNDDRTSSVTKDDKV</sequence>
<feature type="compositionally biased region" description="Polar residues" evidence="1">
    <location>
        <begin position="35"/>
        <end position="45"/>
    </location>
</feature>
<accession>A0A1X7DCM4</accession>
<feature type="compositionally biased region" description="Basic and acidic residues" evidence="1">
    <location>
        <begin position="81"/>
        <end position="100"/>
    </location>
</feature>
<evidence type="ECO:0000313" key="2">
    <source>
        <dbReference type="EMBL" id="SMF12608.1"/>
    </source>
</evidence>
<feature type="region of interest" description="Disordered" evidence="1">
    <location>
        <begin position="35"/>
        <end position="60"/>
    </location>
</feature>
<dbReference type="AlphaFoldDB" id="A0A1X7DCM4"/>
<dbReference type="EMBL" id="FWZU01000003">
    <property type="protein sequence ID" value="SMF12608.1"/>
    <property type="molecule type" value="Genomic_DNA"/>
</dbReference>
<evidence type="ECO:0000256" key="1">
    <source>
        <dbReference type="SAM" id="MobiDB-lite"/>
    </source>
</evidence>
<evidence type="ECO:0000313" key="3">
    <source>
        <dbReference type="Proteomes" id="UP000192906"/>
    </source>
</evidence>
<organism evidence="2 3">
    <name type="scientific">Desulfovibrio gilichinskyi</name>
    <dbReference type="NCBI Taxonomy" id="1519643"/>
    <lineage>
        <taxon>Bacteria</taxon>
        <taxon>Pseudomonadati</taxon>
        <taxon>Thermodesulfobacteriota</taxon>
        <taxon>Desulfovibrionia</taxon>
        <taxon>Desulfovibrionales</taxon>
        <taxon>Desulfovibrionaceae</taxon>
        <taxon>Desulfovibrio</taxon>
    </lineage>
</organism>
<keyword evidence="3" id="KW-1185">Reference proteome</keyword>
<reference evidence="3" key="1">
    <citation type="submission" date="2017-04" db="EMBL/GenBank/DDBJ databases">
        <authorList>
            <person name="Varghese N."/>
            <person name="Submissions S."/>
        </authorList>
    </citation>
    <scope>NUCLEOTIDE SEQUENCE [LARGE SCALE GENOMIC DNA]</scope>
    <source>
        <strain evidence="3">K3S</strain>
    </source>
</reference>
<name>A0A1X7DCM4_9BACT</name>
<feature type="compositionally biased region" description="Basic and acidic residues" evidence="1">
    <location>
        <begin position="179"/>
        <end position="192"/>
    </location>
</feature>
<feature type="region of interest" description="Disordered" evidence="1">
    <location>
        <begin position="147"/>
        <end position="192"/>
    </location>
</feature>
<feature type="region of interest" description="Disordered" evidence="1">
    <location>
        <begin position="80"/>
        <end position="103"/>
    </location>
</feature>
<dbReference type="Proteomes" id="UP000192906">
    <property type="component" value="Unassembled WGS sequence"/>
</dbReference>
<proteinExistence type="predicted"/>
<gene>
    <name evidence="2" type="ORF">SAMN06295933_1739</name>
</gene>